<name>A0A7I7YAM8_9MYCO</name>
<dbReference type="RefSeq" id="WP_179968256.1">
    <property type="nucleotide sequence ID" value="NZ_AP022613.1"/>
</dbReference>
<dbReference type="Gene3D" id="3.40.50.1820">
    <property type="entry name" value="alpha/beta hydrolase"/>
    <property type="match status" value="1"/>
</dbReference>
<feature type="domain" description="Thioesterase" evidence="5">
    <location>
        <begin position="11"/>
        <end position="219"/>
    </location>
</feature>
<dbReference type="Pfam" id="PF00975">
    <property type="entry name" value="Thioesterase"/>
    <property type="match status" value="1"/>
</dbReference>
<comment type="catalytic activity">
    <reaction evidence="4">
        <text>a fatty acyl-CoA + H2O = a fatty acid + CoA + H(+)</text>
        <dbReference type="Rhea" id="RHEA:16781"/>
        <dbReference type="ChEBI" id="CHEBI:15377"/>
        <dbReference type="ChEBI" id="CHEBI:15378"/>
        <dbReference type="ChEBI" id="CHEBI:28868"/>
        <dbReference type="ChEBI" id="CHEBI:57287"/>
        <dbReference type="ChEBI" id="CHEBI:77636"/>
    </reaction>
</comment>
<sequence>MLNPGAGDTVRLFCFHHAGGGRLAFNSWGKALGPTVEVIPVEVANRERFGKLRELIDVLDAQLGSALDQPHVFFGHSFGALVAYRLACVRAEHGSPLPRAVFLSAYAPPHLPPPLHVVDLLDDQQLATLLSDLGGLPAGLTRWPTLRERAVTAARHDLRLCMTDEEQGAAELSCPIHVFGGSEDPLVSESDLHEWRSRTTTDFSVQILRGGHFYIRDRQPLFSTLRPLLSTIAAA</sequence>
<keyword evidence="7" id="KW-1185">Reference proteome</keyword>
<keyword evidence="3" id="KW-0843">Virulence</keyword>
<evidence type="ECO:0000256" key="4">
    <source>
        <dbReference type="ARBA" id="ARBA00024293"/>
    </source>
</evidence>
<dbReference type="InterPro" id="IPR012223">
    <property type="entry name" value="TEII"/>
</dbReference>
<dbReference type="Proteomes" id="UP000467385">
    <property type="component" value="Chromosome"/>
</dbReference>
<dbReference type="InterPro" id="IPR001031">
    <property type="entry name" value="Thioesterase"/>
</dbReference>
<dbReference type="PANTHER" id="PTHR11487">
    <property type="entry name" value="THIOESTERASE"/>
    <property type="match status" value="1"/>
</dbReference>
<dbReference type="InterPro" id="IPR029058">
    <property type="entry name" value="AB_hydrolase_fold"/>
</dbReference>
<dbReference type="AlphaFoldDB" id="A0A7I7YAM8"/>
<evidence type="ECO:0000256" key="2">
    <source>
        <dbReference type="ARBA" id="ARBA00015007"/>
    </source>
</evidence>
<proteinExistence type="inferred from homology"/>
<comment type="similarity">
    <text evidence="1">Belongs to the thioesterase family.</text>
</comment>
<organism evidence="6 7">
    <name type="scientific">Mycobacterium conspicuum</name>
    <dbReference type="NCBI Taxonomy" id="44010"/>
    <lineage>
        <taxon>Bacteria</taxon>
        <taxon>Bacillati</taxon>
        <taxon>Actinomycetota</taxon>
        <taxon>Actinomycetes</taxon>
        <taxon>Mycobacteriales</taxon>
        <taxon>Mycobacteriaceae</taxon>
        <taxon>Mycobacterium</taxon>
    </lineage>
</organism>
<gene>
    <name evidence="6" type="ORF">MCNS_11760</name>
</gene>
<evidence type="ECO:0000256" key="1">
    <source>
        <dbReference type="ARBA" id="ARBA00007169"/>
    </source>
</evidence>
<dbReference type="GO" id="GO:0008610">
    <property type="term" value="P:lipid biosynthetic process"/>
    <property type="evidence" value="ECO:0007669"/>
    <property type="project" value="TreeGrafter"/>
</dbReference>
<evidence type="ECO:0000256" key="3">
    <source>
        <dbReference type="ARBA" id="ARBA00023026"/>
    </source>
</evidence>
<dbReference type="SUPFAM" id="SSF53474">
    <property type="entry name" value="alpha/beta-Hydrolases"/>
    <property type="match status" value="1"/>
</dbReference>
<evidence type="ECO:0000259" key="5">
    <source>
        <dbReference type="Pfam" id="PF00975"/>
    </source>
</evidence>
<dbReference type="PANTHER" id="PTHR11487:SF0">
    <property type="entry name" value="S-ACYL FATTY ACID SYNTHASE THIOESTERASE, MEDIUM CHAIN"/>
    <property type="match status" value="1"/>
</dbReference>
<reference evidence="6 7" key="1">
    <citation type="journal article" date="2019" name="Emerg. Microbes Infect.">
        <title>Comprehensive subspecies identification of 175 nontuberculous mycobacteria species based on 7547 genomic profiles.</title>
        <authorList>
            <person name="Matsumoto Y."/>
            <person name="Kinjo T."/>
            <person name="Motooka D."/>
            <person name="Nabeya D."/>
            <person name="Jung N."/>
            <person name="Uechi K."/>
            <person name="Horii T."/>
            <person name="Iida T."/>
            <person name="Fujita J."/>
            <person name="Nakamura S."/>
        </authorList>
    </citation>
    <scope>NUCLEOTIDE SEQUENCE [LARGE SCALE GENOMIC DNA]</scope>
    <source>
        <strain evidence="6 7">JCM 14738</strain>
    </source>
</reference>
<evidence type="ECO:0000313" key="6">
    <source>
        <dbReference type="EMBL" id="BBZ38113.1"/>
    </source>
</evidence>
<protein>
    <recommendedName>
        <fullName evidence="2">Thioesterase TesA</fullName>
    </recommendedName>
</protein>
<accession>A0A7I7YAM8</accession>
<dbReference type="EMBL" id="AP022613">
    <property type="protein sequence ID" value="BBZ38113.1"/>
    <property type="molecule type" value="Genomic_DNA"/>
</dbReference>
<evidence type="ECO:0000313" key="7">
    <source>
        <dbReference type="Proteomes" id="UP000467385"/>
    </source>
</evidence>